<dbReference type="SMART" id="SM00257">
    <property type="entry name" value="LysM"/>
    <property type="match status" value="2"/>
</dbReference>
<keyword evidence="2" id="KW-1133">Transmembrane helix</keyword>
<evidence type="ECO:0000256" key="1">
    <source>
        <dbReference type="ARBA" id="ARBA00022729"/>
    </source>
</evidence>
<dbReference type="AlphaFoldDB" id="A0A3P3XKU7"/>
<dbReference type="Gene3D" id="3.10.350.10">
    <property type="entry name" value="LysM domain"/>
    <property type="match status" value="2"/>
</dbReference>
<dbReference type="SUPFAM" id="SSF51261">
    <property type="entry name" value="Duplicated hybrid motif"/>
    <property type="match status" value="1"/>
</dbReference>
<dbReference type="CDD" id="cd00118">
    <property type="entry name" value="LysM"/>
    <property type="match status" value="2"/>
</dbReference>
<dbReference type="PANTHER" id="PTHR21666:SF289">
    <property type="entry name" value="L-ALA--D-GLU ENDOPEPTIDASE"/>
    <property type="match status" value="1"/>
</dbReference>
<dbReference type="CDD" id="cd12797">
    <property type="entry name" value="M23_peptidase"/>
    <property type="match status" value="1"/>
</dbReference>
<dbReference type="GO" id="GO:0004222">
    <property type="term" value="F:metalloendopeptidase activity"/>
    <property type="evidence" value="ECO:0007669"/>
    <property type="project" value="TreeGrafter"/>
</dbReference>
<dbReference type="Pfam" id="PF01551">
    <property type="entry name" value="Peptidase_M23"/>
    <property type="match status" value="1"/>
</dbReference>
<gene>
    <name evidence="4" type="ORF">SPIROBIBN47_380034</name>
</gene>
<proteinExistence type="predicted"/>
<dbReference type="InterPro" id="IPR050570">
    <property type="entry name" value="Cell_wall_metabolism_enzyme"/>
</dbReference>
<name>A0A3P3XKU7_9SPIR</name>
<dbReference type="InterPro" id="IPR011055">
    <property type="entry name" value="Dup_hybrid_motif"/>
</dbReference>
<sequence length="322" mass="35431">MRYILVERVPRRMAIRLDRNNWVYYIGRGSNLRILLFSIGCMLFLLGSSFRPAPGPLSARGGSDATPFAASEDIVMPEPEDKLVKYTVYEVKRGDTLSGIAAQFDVSLDTLISINAFTSAKALKPGQLLKVPNQSGIVHIPTKDATVQEIAAAYNISADRIIDANGLLTENIHAGRPLFLPDVRLPAAQLREIAGTLFRWPVSGRITSWFGWRKDPFTGRRSFHNAIDIAAPYGSPIKAPMDGRVIETGYSPILGKYVMMSHSGGWKTLYGHMSEIVVQEGQYVSQGRTLGRIGTTGYSTGPHVHFEVIKNGSLVNPLNYLP</sequence>
<keyword evidence="2" id="KW-0812">Transmembrane</keyword>
<dbReference type="PROSITE" id="PS51782">
    <property type="entry name" value="LYSM"/>
    <property type="match status" value="1"/>
</dbReference>
<evidence type="ECO:0000256" key="2">
    <source>
        <dbReference type="SAM" id="Phobius"/>
    </source>
</evidence>
<dbReference type="InterPro" id="IPR018392">
    <property type="entry name" value="LysM"/>
</dbReference>
<keyword evidence="2" id="KW-0472">Membrane</keyword>
<dbReference type="Gene3D" id="2.70.70.10">
    <property type="entry name" value="Glucose Permease (Domain IIA)"/>
    <property type="match status" value="1"/>
</dbReference>
<keyword evidence="1" id="KW-0732">Signal</keyword>
<dbReference type="EMBL" id="FWDM01000032">
    <property type="protein sequence ID" value="SLM15020.1"/>
    <property type="molecule type" value="Genomic_DNA"/>
</dbReference>
<dbReference type="Pfam" id="PF01476">
    <property type="entry name" value="LysM"/>
    <property type="match status" value="2"/>
</dbReference>
<dbReference type="InterPro" id="IPR036779">
    <property type="entry name" value="LysM_dom_sf"/>
</dbReference>
<protein>
    <recommendedName>
        <fullName evidence="3">LysM domain-containing protein</fullName>
    </recommendedName>
</protein>
<accession>A0A3P3XKU7</accession>
<feature type="domain" description="LysM" evidence="3">
    <location>
        <begin position="87"/>
        <end position="131"/>
    </location>
</feature>
<feature type="transmembrane region" description="Helical" evidence="2">
    <location>
        <begin position="21"/>
        <end position="46"/>
    </location>
</feature>
<reference evidence="4" key="1">
    <citation type="submission" date="2017-02" db="EMBL/GenBank/DDBJ databases">
        <authorList>
            <person name="Regsiter A."/>
            <person name="William W."/>
        </authorList>
    </citation>
    <scope>NUCLEOTIDE SEQUENCE</scope>
    <source>
        <strain evidence="4">Bib</strain>
    </source>
</reference>
<dbReference type="InterPro" id="IPR016047">
    <property type="entry name" value="M23ase_b-sheet_dom"/>
</dbReference>
<organism evidence="4">
    <name type="scientific">uncultured spirochete</name>
    <dbReference type="NCBI Taxonomy" id="156406"/>
    <lineage>
        <taxon>Bacteria</taxon>
        <taxon>Pseudomonadati</taxon>
        <taxon>Spirochaetota</taxon>
        <taxon>Spirochaetia</taxon>
        <taxon>Spirochaetales</taxon>
        <taxon>environmental samples</taxon>
    </lineage>
</organism>
<evidence type="ECO:0000259" key="3">
    <source>
        <dbReference type="PROSITE" id="PS51782"/>
    </source>
</evidence>
<evidence type="ECO:0000313" key="4">
    <source>
        <dbReference type="EMBL" id="SLM15020.1"/>
    </source>
</evidence>
<dbReference type="PANTHER" id="PTHR21666">
    <property type="entry name" value="PEPTIDASE-RELATED"/>
    <property type="match status" value="1"/>
</dbReference>